<proteinExistence type="predicted"/>
<sequence>MSVNFEEAYAEWIRSHLDGRSGERKGRLERGHQHAEQLFLRQVWWPVVGNLEKLHPEYEIIDWRGKSYFADFVWVSGHIKLAIEVKGFGPHVAETDRRKYAEELNREVFFQGLGYNVIAFSYDDVAGRAEICATLLRLLLSRYQTLESPIKLDDLIQKEIIRLACKQGGWLRPLDASRHLSLNHRTTIRQLQALCDQGYFRPAVTVSKAGKEGKVLQYELMRHTLEKYQW</sequence>
<comment type="caution">
    <text evidence="1">The sequence shown here is derived from an EMBL/GenBank/DDBJ whole genome shotgun (WGS) entry which is preliminary data.</text>
</comment>
<dbReference type="EMBL" id="BMHY01000006">
    <property type="protein sequence ID" value="GGG76054.1"/>
    <property type="molecule type" value="Genomic_DNA"/>
</dbReference>
<name>A0A917HDS8_9BACL</name>
<accession>A0A917HDS8</accession>
<evidence type="ECO:0000313" key="2">
    <source>
        <dbReference type="Proteomes" id="UP000600247"/>
    </source>
</evidence>
<dbReference type="RefSeq" id="WP_229692243.1">
    <property type="nucleotide sequence ID" value="NZ_BMHY01000006.1"/>
</dbReference>
<keyword evidence="2" id="KW-1185">Reference proteome</keyword>
<dbReference type="AlphaFoldDB" id="A0A917HDS8"/>
<dbReference type="Proteomes" id="UP000600247">
    <property type="component" value="Unassembled WGS sequence"/>
</dbReference>
<reference evidence="1 2" key="1">
    <citation type="journal article" date="2014" name="Int. J. Syst. Evol. Microbiol.">
        <title>Complete genome sequence of Corynebacterium casei LMG S-19264T (=DSM 44701T), isolated from a smear-ripened cheese.</title>
        <authorList>
            <consortium name="US DOE Joint Genome Institute (JGI-PGF)"/>
            <person name="Walter F."/>
            <person name="Albersmeier A."/>
            <person name="Kalinowski J."/>
            <person name="Ruckert C."/>
        </authorList>
    </citation>
    <scope>NUCLEOTIDE SEQUENCE [LARGE SCALE GENOMIC DNA]</scope>
    <source>
        <strain evidence="1 2">CGMCC 1.15286</strain>
    </source>
</reference>
<protein>
    <recommendedName>
        <fullName evidence="3">DUF559 domain-containing protein</fullName>
    </recommendedName>
</protein>
<evidence type="ECO:0008006" key="3">
    <source>
        <dbReference type="Google" id="ProtNLM"/>
    </source>
</evidence>
<organism evidence="1 2">
    <name type="scientific">Paenibacillus radicis</name>
    <name type="common">ex Gao et al. 2016</name>
    <dbReference type="NCBI Taxonomy" id="1737354"/>
    <lineage>
        <taxon>Bacteria</taxon>
        <taxon>Bacillati</taxon>
        <taxon>Bacillota</taxon>
        <taxon>Bacilli</taxon>
        <taxon>Bacillales</taxon>
        <taxon>Paenibacillaceae</taxon>
        <taxon>Paenibacillus</taxon>
    </lineage>
</organism>
<evidence type="ECO:0000313" key="1">
    <source>
        <dbReference type="EMBL" id="GGG76054.1"/>
    </source>
</evidence>
<gene>
    <name evidence="1" type="ORF">GCM10010918_35590</name>
</gene>